<gene>
    <name evidence="2" type="ORF">KL86DPRO_11797</name>
</gene>
<feature type="chain" id="PRO_5012916802" evidence="1">
    <location>
        <begin position="44"/>
        <end position="318"/>
    </location>
</feature>
<dbReference type="SUPFAM" id="SSF56300">
    <property type="entry name" value="Metallo-dependent phosphatases"/>
    <property type="match status" value="1"/>
</dbReference>
<evidence type="ECO:0000256" key="1">
    <source>
        <dbReference type="SAM" id="SignalP"/>
    </source>
</evidence>
<sequence>MFFQTLYSPRKISRVPRVAVTRVFLFSLLVCCACLAAPVPAPAALFGPGARIVYTADTLGDVNPCRTCGGASQGGLARRAALLRTLAAEGNRPLILAGPDEFYSDRGEPASARANSFTTALHAAFSSMPYTAVYLSPAAARDMRENNLTPMPNAVPVTDQPVTRVFRAGNLTVACVFLPAAASPGGAPSPDQILAAQIAAKEAAKDAACVIAVSPWGIQVENSLASSFAGYFHIVLGGGEGIAVPGQAMGDHGSPGPLWVRSDRRGRAVSVLDIISLPAPGSPWLEGINFSSRLLFLDPDMPQDETVLTILRDLKDGE</sequence>
<dbReference type="InterPro" id="IPR029052">
    <property type="entry name" value="Metallo-depent_PP-like"/>
</dbReference>
<reference evidence="2" key="1">
    <citation type="submission" date="2016-04" db="EMBL/GenBank/DDBJ databases">
        <authorList>
            <person name="Evans L.H."/>
            <person name="Alamgir A."/>
            <person name="Owens N."/>
            <person name="Weber N.D."/>
            <person name="Virtaneva K."/>
            <person name="Barbian K."/>
            <person name="Babar A."/>
            <person name="Rosenke K."/>
        </authorList>
    </citation>
    <scope>NUCLEOTIDE SEQUENCE</scope>
    <source>
        <strain evidence="2">86</strain>
    </source>
</reference>
<feature type="signal peptide" evidence="1">
    <location>
        <begin position="1"/>
        <end position="43"/>
    </location>
</feature>
<organism evidence="2">
    <name type="scientific">uncultured delta proteobacterium</name>
    <dbReference type="NCBI Taxonomy" id="34034"/>
    <lineage>
        <taxon>Bacteria</taxon>
        <taxon>Deltaproteobacteria</taxon>
        <taxon>environmental samples</taxon>
    </lineage>
</organism>
<dbReference type="EMBL" id="FLUQ01000001">
    <property type="protein sequence ID" value="SBW00515.1"/>
    <property type="molecule type" value="Genomic_DNA"/>
</dbReference>
<keyword evidence="1" id="KW-0732">Signal</keyword>
<proteinExistence type="predicted"/>
<name>A0A212JMI0_9DELT</name>
<evidence type="ECO:0000313" key="2">
    <source>
        <dbReference type="EMBL" id="SBW00515.1"/>
    </source>
</evidence>
<protein>
    <submittedName>
        <fullName evidence="2">Uncharacterized protein</fullName>
    </submittedName>
</protein>
<dbReference type="AlphaFoldDB" id="A0A212JMI0"/>
<accession>A0A212JMI0</accession>